<evidence type="ECO:0000313" key="6">
    <source>
        <dbReference type="EMBL" id="KTC66316.1"/>
    </source>
</evidence>
<dbReference type="NCBIfam" id="TIGR00254">
    <property type="entry name" value="GGDEF"/>
    <property type="match status" value="1"/>
</dbReference>
<comment type="cofactor">
    <cofactor evidence="1">
        <name>Mg(2+)</name>
        <dbReference type="ChEBI" id="CHEBI:18420"/>
    </cofactor>
</comment>
<keyword evidence="7" id="KW-0614">Plasmid</keyword>
<organism evidence="6 8">
    <name type="scientific">Legionella adelaidensis</name>
    <dbReference type="NCBI Taxonomy" id="45056"/>
    <lineage>
        <taxon>Bacteria</taxon>
        <taxon>Pseudomonadati</taxon>
        <taxon>Pseudomonadota</taxon>
        <taxon>Gammaproteobacteria</taxon>
        <taxon>Legionellales</taxon>
        <taxon>Legionellaceae</taxon>
        <taxon>Legionella</taxon>
    </lineage>
</organism>
<dbReference type="Pfam" id="PF00672">
    <property type="entry name" value="HAMP"/>
    <property type="match status" value="1"/>
</dbReference>
<dbReference type="InterPro" id="IPR029787">
    <property type="entry name" value="Nucleotide_cyclase"/>
</dbReference>
<evidence type="ECO:0000259" key="3">
    <source>
        <dbReference type="PROSITE" id="PS50883"/>
    </source>
</evidence>
<dbReference type="InterPro" id="IPR003660">
    <property type="entry name" value="HAMP_dom"/>
</dbReference>
<dbReference type="SMART" id="SM00267">
    <property type="entry name" value="GGDEF"/>
    <property type="match status" value="1"/>
</dbReference>
<dbReference type="GO" id="GO:0071111">
    <property type="term" value="F:cyclic-guanylate-specific phosphodiesterase activity"/>
    <property type="evidence" value="ECO:0007669"/>
    <property type="project" value="InterPro"/>
</dbReference>
<dbReference type="PROSITE" id="PS50883">
    <property type="entry name" value="EAL"/>
    <property type="match status" value="1"/>
</dbReference>
<feature type="transmembrane region" description="Helical" evidence="2">
    <location>
        <begin position="16"/>
        <end position="37"/>
    </location>
</feature>
<evidence type="ECO:0000259" key="4">
    <source>
        <dbReference type="PROSITE" id="PS50885"/>
    </source>
</evidence>
<dbReference type="EMBL" id="LNKA01000001">
    <property type="protein sequence ID" value="KTC66316.1"/>
    <property type="molecule type" value="Genomic_DNA"/>
</dbReference>
<dbReference type="SMART" id="SM00304">
    <property type="entry name" value="HAMP"/>
    <property type="match status" value="1"/>
</dbReference>
<dbReference type="SUPFAM" id="SSF55073">
    <property type="entry name" value="Nucleotide cyclase"/>
    <property type="match status" value="1"/>
</dbReference>
<evidence type="ECO:0000256" key="1">
    <source>
        <dbReference type="ARBA" id="ARBA00001946"/>
    </source>
</evidence>
<evidence type="ECO:0000313" key="7">
    <source>
        <dbReference type="EMBL" id="VEH84912.1"/>
    </source>
</evidence>
<feature type="domain" description="HAMP" evidence="4">
    <location>
        <begin position="285"/>
        <end position="337"/>
    </location>
</feature>
<dbReference type="Gene3D" id="3.30.70.270">
    <property type="match status" value="1"/>
</dbReference>
<feature type="domain" description="EAL" evidence="3">
    <location>
        <begin position="676"/>
        <end position="930"/>
    </location>
</feature>
<proteinExistence type="predicted"/>
<dbReference type="Gene3D" id="3.30.450.40">
    <property type="match status" value="1"/>
</dbReference>
<keyword evidence="2" id="KW-0472">Membrane</keyword>
<feature type="domain" description="GGDEF" evidence="5">
    <location>
        <begin position="530"/>
        <end position="667"/>
    </location>
</feature>
<dbReference type="PANTHER" id="PTHR33121">
    <property type="entry name" value="CYCLIC DI-GMP PHOSPHODIESTERASE PDEF"/>
    <property type="match status" value="1"/>
</dbReference>
<dbReference type="PROSITE" id="PS50887">
    <property type="entry name" value="GGDEF"/>
    <property type="match status" value="1"/>
</dbReference>
<dbReference type="PANTHER" id="PTHR33121:SF70">
    <property type="entry name" value="SIGNALING PROTEIN YKOW"/>
    <property type="match status" value="1"/>
</dbReference>
<dbReference type="InterPro" id="IPR001633">
    <property type="entry name" value="EAL_dom"/>
</dbReference>
<accession>A0A0W0R5M2</accession>
<dbReference type="SUPFAM" id="SSF158472">
    <property type="entry name" value="HAMP domain-like"/>
    <property type="match status" value="1"/>
</dbReference>
<reference evidence="7 9" key="2">
    <citation type="submission" date="2018-12" db="EMBL/GenBank/DDBJ databases">
        <authorList>
            <consortium name="Pathogen Informatics"/>
        </authorList>
    </citation>
    <scope>NUCLEOTIDE SEQUENCE [LARGE SCALE GENOMIC DNA]</scope>
    <source>
        <strain evidence="7 9">NCTC12735</strain>
        <plasmid evidence="9">9</plasmid>
    </source>
</reference>
<dbReference type="FunFam" id="3.30.70.270:FF:000001">
    <property type="entry name" value="Diguanylate cyclase domain protein"/>
    <property type="match status" value="1"/>
</dbReference>
<dbReference type="InterPro" id="IPR035919">
    <property type="entry name" value="EAL_sf"/>
</dbReference>
<reference evidence="6 8" key="1">
    <citation type="submission" date="2015-11" db="EMBL/GenBank/DDBJ databases">
        <title>Identification of large and diverse effector repertoires of 38 Legionella species.</title>
        <authorList>
            <person name="Burstein D."/>
            <person name="Amaro F."/>
            <person name="Zusman T."/>
            <person name="Lifshitz Z."/>
            <person name="Cohen O."/>
            <person name="Gilbert J.A."/>
            <person name="Pupko T."/>
            <person name="Shuman H.A."/>
            <person name="Segal G."/>
        </authorList>
    </citation>
    <scope>NUCLEOTIDE SEQUENCE [LARGE SCALE GENOMIC DNA]</scope>
    <source>
        <strain evidence="6 8">1762-AUS-E</strain>
    </source>
</reference>
<dbReference type="SUPFAM" id="SSF55781">
    <property type="entry name" value="GAF domain-like"/>
    <property type="match status" value="1"/>
</dbReference>
<dbReference type="InterPro" id="IPR000160">
    <property type="entry name" value="GGDEF_dom"/>
</dbReference>
<dbReference type="InterPro" id="IPR043128">
    <property type="entry name" value="Rev_trsase/Diguanyl_cyclase"/>
</dbReference>
<dbReference type="Proteomes" id="UP000281170">
    <property type="component" value="Plasmid 9"/>
</dbReference>
<dbReference type="CDD" id="cd01948">
    <property type="entry name" value="EAL"/>
    <property type="match status" value="1"/>
</dbReference>
<dbReference type="GO" id="GO:0007165">
    <property type="term" value="P:signal transduction"/>
    <property type="evidence" value="ECO:0007669"/>
    <property type="project" value="InterPro"/>
</dbReference>
<dbReference type="Proteomes" id="UP000054859">
    <property type="component" value="Unassembled WGS sequence"/>
</dbReference>
<evidence type="ECO:0000313" key="8">
    <source>
        <dbReference type="Proteomes" id="UP000054859"/>
    </source>
</evidence>
<gene>
    <name evidence="7" type="primary">cph2_1</name>
    <name evidence="6" type="ORF">Lade_0974</name>
    <name evidence="7" type="ORF">NCTC12735_00532</name>
</gene>
<dbReference type="GO" id="GO:0016020">
    <property type="term" value="C:membrane"/>
    <property type="evidence" value="ECO:0007669"/>
    <property type="project" value="InterPro"/>
</dbReference>
<evidence type="ECO:0000313" key="9">
    <source>
        <dbReference type="Proteomes" id="UP000281170"/>
    </source>
</evidence>
<dbReference type="InterPro" id="IPR050706">
    <property type="entry name" value="Cyclic-di-GMP_PDE-like"/>
</dbReference>
<dbReference type="CDD" id="cd01949">
    <property type="entry name" value="GGDEF"/>
    <property type="match status" value="1"/>
</dbReference>
<evidence type="ECO:0000256" key="2">
    <source>
        <dbReference type="SAM" id="Phobius"/>
    </source>
</evidence>
<dbReference type="Pfam" id="PF00990">
    <property type="entry name" value="GGDEF"/>
    <property type="match status" value="1"/>
</dbReference>
<dbReference type="EMBL" id="LR134418">
    <property type="protein sequence ID" value="VEH84912.1"/>
    <property type="molecule type" value="Genomic_DNA"/>
</dbReference>
<dbReference type="Pfam" id="PF00563">
    <property type="entry name" value="EAL"/>
    <property type="match status" value="1"/>
</dbReference>
<dbReference type="STRING" id="45056.Lade_0974"/>
<dbReference type="Gene3D" id="6.10.340.10">
    <property type="match status" value="1"/>
</dbReference>
<geneLocation type="plasmid" evidence="7 9">
    <name>9</name>
</geneLocation>
<protein>
    <submittedName>
        <fullName evidence="7">Inner membrane protein PLUS sensory box protein LssE</fullName>
    </submittedName>
    <submittedName>
        <fullName evidence="6">Inner membrane protein/sensory box protein LssE</fullName>
    </submittedName>
</protein>
<dbReference type="OrthoDB" id="8553030at2"/>
<keyword evidence="2" id="KW-0812">Transmembrane</keyword>
<feature type="transmembrane region" description="Helical" evidence="2">
    <location>
        <begin position="261"/>
        <end position="279"/>
    </location>
</feature>
<name>A0A0W0R5M2_9GAMM</name>
<dbReference type="SMART" id="SM00052">
    <property type="entry name" value="EAL"/>
    <property type="match status" value="1"/>
</dbReference>
<dbReference type="CDD" id="cd06225">
    <property type="entry name" value="HAMP"/>
    <property type="match status" value="1"/>
</dbReference>
<dbReference type="KEGG" id="ladl:NCTC12735_00532"/>
<dbReference type="SUPFAM" id="SSF141868">
    <property type="entry name" value="EAL domain-like"/>
    <property type="match status" value="1"/>
</dbReference>
<dbReference type="AlphaFoldDB" id="A0A0W0R5M2"/>
<dbReference type="Gene3D" id="3.20.20.450">
    <property type="entry name" value="EAL domain"/>
    <property type="match status" value="1"/>
</dbReference>
<keyword evidence="2" id="KW-1133">Transmembrane helix</keyword>
<dbReference type="PROSITE" id="PS50885">
    <property type="entry name" value="HAMP"/>
    <property type="match status" value="1"/>
</dbReference>
<dbReference type="InterPro" id="IPR029016">
    <property type="entry name" value="GAF-like_dom_sf"/>
</dbReference>
<sequence length="932" mass="106593">MRLEWKFFQSKVAHRIFYLFILSALIPIIFLAIFLVLQLNRQLTFNSQVQVRQDVKNAGMAVIGRLSNLDKQLNLLGKALIFINGKDFIKSTENLEDLATDFKALSIIAKNGKALSLHGPALFLPPNLPTSPGDSSLSIVREETSKTNRFFITHKMNKEVFLVGEINQDLLWDFNLTNQSLLWVLDTNNNVIYSTSVSPIPSPFLVEKLKSDTGVFSWKLQNKEFIGAYWSLFLRFRFHSTNWVIILAEPESNLFSQIKNLYKILLPTIFFAFLVSMLLSQSQIRRYLIPLEQLRNATRRIASRDFSTPVTVKSGDEFEELGDAFNRMAKHLRQQFRTLSLLSVLDQSILKNEDGEKVLNLIFASLKELVDYDLLILGSFKRNNKIDLRVLTGENSNEILKVVEIKKEEYKNLQYSREITLNLNVVDAPAYLSFVKEYGIRYLIIFPILHKNDPAAMIVLGFNHIDSLNDCNTEELHDIFYRAAVAFTHAEWEERLYYQAHYDDLTGLPNRLVLRDQLHRALIRNVEARHHCVLMFLDLDNFKDINDTLGHSVGDNFLYSVAQTMQNAIGHNGLIARIGGDEFTILLTDIPRADLAHKKAISAADKLLKVFAKPYNVKGAEFHVTASIGIVIAPEDSNNSDEIIKFADMSMYKAKESGKNRYVFFSSALEKIVRERNRMLQELYTALTEEQFRIYFQPKINCENFSLVGAEVLLRWEHPTLGLLLPDYFLPLTEESNLIIPLGEWVIHEACRQVKEWEKQNLSVPPIAINIAAKQFTQENLVSQITKIIETTQVNPQNLEFEITESSLIGNLSETISILNQIHHLGSRISIDDFGTGYSSMRYLQMLPLDNMKIDRVFIQGLPGDKRNLSIIKAIVNLAKNTGLVLIAEGIETKMQSELLHELDCVIQQGFYFSEPLPAKLFAKRYLKPLSS</sequence>
<dbReference type="PATRIC" id="fig|45056.6.peg.1009"/>
<dbReference type="RefSeq" id="WP_058462003.1">
    <property type="nucleotide sequence ID" value="NZ_CAAAHS010000002.1"/>
</dbReference>
<keyword evidence="8" id="KW-1185">Reference proteome</keyword>
<evidence type="ECO:0000259" key="5">
    <source>
        <dbReference type="PROSITE" id="PS50887"/>
    </source>
</evidence>